<protein>
    <submittedName>
        <fullName evidence="1">Uncharacterized protein</fullName>
    </submittedName>
</protein>
<gene>
    <name evidence="1" type="ORF">BQ9231_00111</name>
</gene>
<evidence type="ECO:0000313" key="1">
    <source>
        <dbReference type="EMBL" id="SOB73994.1"/>
    </source>
</evidence>
<keyword evidence="2" id="KW-1185">Reference proteome</keyword>
<evidence type="ECO:0000313" key="2">
    <source>
        <dbReference type="Proteomes" id="UP000274850"/>
    </source>
</evidence>
<sequence length="139" mass="16179">MNLAERAPITRFGGKVSFFSFGAMSMIDGRAYRLKYELEKFSSVTEELRKNWQEEMKSLPQFPTMNMAVLALALVILQNLENEGKGEGGFELADIRNQLDLYVDTEFPPDDKEYFITGLKKKEDTFRYIRLIIDYRATR</sequence>
<name>A0A285PWK3_9VIRU</name>
<proteinExistence type="predicted"/>
<reference evidence="1" key="1">
    <citation type="submission" date="2017-08" db="EMBL/GenBank/DDBJ databases">
        <authorList>
            <person name="de Groot N.N."/>
        </authorList>
    </citation>
    <scope>NUCLEOTIDE SEQUENCE</scope>
</reference>
<dbReference type="EMBL" id="LT907979">
    <property type="protein sequence ID" value="SOB73994.1"/>
    <property type="molecule type" value="Genomic_DNA"/>
</dbReference>
<dbReference type="Proteomes" id="UP000274850">
    <property type="component" value="Segment"/>
</dbReference>
<organism evidence="1">
    <name type="scientific">Cedratvirus lausannensis</name>
    <dbReference type="NCBI Taxonomy" id="2023205"/>
    <lineage>
        <taxon>Viruses</taxon>
        <taxon>Pithoviruses</taxon>
        <taxon>Orthocedratvirinae</taxon>
        <taxon>Alphacedratvirus</taxon>
        <taxon>Alphacedratvirus francolausannense</taxon>
    </lineage>
</organism>
<accession>A0A285PWK3</accession>